<dbReference type="Gene3D" id="1.20.5.160">
    <property type="entry name" value="Bacterial aa3 type cytochrome c oxidase subunit IV"/>
    <property type="match status" value="1"/>
</dbReference>
<dbReference type="EMBL" id="QWGA01000003">
    <property type="protein sequence ID" value="RIJ31729.1"/>
    <property type="molecule type" value="Genomic_DNA"/>
</dbReference>
<name>A0A399RP77_9PROT</name>
<feature type="domain" description="Cytochrome c oxidase subunit IV bacterial aa3 type" evidence="2">
    <location>
        <begin position="8"/>
        <end position="44"/>
    </location>
</feature>
<keyword evidence="1" id="KW-0472">Membrane</keyword>
<sequence length="100" mass="10487">MASSEYTRGEMKIDAQSKMYSGFMKASMWGAIILLIAVGYMVFTLSVGMNWLIALILCAGAGIAIGVGMGFGGAWIATIIGLAGLALIVQLLITLFSMAM</sequence>
<feature type="transmembrane region" description="Helical" evidence="1">
    <location>
        <begin position="26"/>
        <end position="43"/>
    </location>
</feature>
<dbReference type="InterPro" id="IPR012422">
    <property type="entry name" value="Cyt_c_oxidase_su4_bac-aa3"/>
</dbReference>
<comment type="caution">
    <text evidence="3">The sequence shown here is derived from an EMBL/GenBank/DDBJ whole genome shotgun (WGS) entry which is preliminary data.</text>
</comment>
<keyword evidence="1" id="KW-0812">Transmembrane</keyword>
<gene>
    <name evidence="3" type="ORF">D1222_05670</name>
</gene>
<protein>
    <submittedName>
        <fullName evidence="3">Aa3-type cytochrome c oxidase subunit IV</fullName>
    </submittedName>
</protein>
<dbReference type="AlphaFoldDB" id="A0A399RP77"/>
<dbReference type="SUPFAM" id="SSF81469">
    <property type="entry name" value="Bacterial aa3 type cytochrome c oxidase subunit IV"/>
    <property type="match status" value="1"/>
</dbReference>
<reference evidence="3 4" key="1">
    <citation type="submission" date="2018-08" db="EMBL/GenBank/DDBJ databases">
        <title>Henriciella mobilis sp. nov., isolated from seawater.</title>
        <authorList>
            <person name="Cheng H."/>
            <person name="Wu Y.-H."/>
            <person name="Xu X.-W."/>
            <person name="Guo L.-L."/>
        </authorList>
    </citation>
    <scope>NUCLEOTIDE SEQUENCE [LARGE SCALE GENOMIC DNA]</scope>
    <source>
        <strain evidence="3 4">CCUG67844</strain>
    </source>
</reference>
<feature type="transmembrane region" description="Helical" evidence="1">
    <location>
        <begin position="50"/>
        <end position="69"/>
    </location>
</feature>
<dbReference type="InterPro" id="IPR036596">
    <property type="entry name" value="Cyt-C_aa3_sf"/>
</dbReference>
<dbReference type="OrthoDB" id="7691500at2"/>
<proteinExistence type="predicted"/>
<evidence type="ECO:0000256" key="1">
    <source>
        <dbReference type="SAM" id="Phobius"/>
    </source>
</evidence>
<evidence type="ECO:0000259" key="2">
    <source>
        <dbReference type="Pfam" id="PF07835"/>
    </source>
</evidence>
<dbReference type="Pfam" id="PF07835">
    <property type="entry name" value="COX4_pro_2"/>
    <property type="match status" value="1"/>
</dbReference>
<accession>A0A399RP77</accession>
<organism evidence="3 4">
    <name type="scientific">Henriciella algicola</name>
    <dbReference type="NCBI Taxonomy" id="1608422"/>
    <lineage>
        <taxon>Bacteria</taxon>
        <taxon>Pseudomonadati</taxon>
        <taxon>Pseudomonadota</taxon>
        <taxon>Alphaproteobacteria</taxon>
        <taxon>Hyphomonadales</taxon>
        <taxon>Hyphomonadaceae</taxon>
        <taxon>Henriciella</taxon>
    </lineage>
</organism>
<keyword evidence="4" id="KW-1185">Reference proteome</keyword>
<evidence type="ECO:0000313" key="3">
    <source>
        <dbReference type="EMBL" id="RIJ31729.1"/>
    </source>
</evidence>
<dbReference type="Proteomes" id="UP000265845">
    <property type="component" value="Unassembled WGS sequence"/>
</dbReference>
<dbReference type="RefSeq" id="WP_119453220.1">
    <property type="nucleotide sequence ID" value="NZ_QWGA01000003.1"/>
</dbReference>
<evidence type="ECO:0000313" key="4">
    <source>
        <dbReference type="Proteomes" id="UP000265845"/>
    </source>
</evidence>
<feature type="transmembrane region" description="Helical" evidence="1">
    <location>
        <begin position="75"/>
        <end position="96"/>
    </location>
</feature>
<keyword evidence="1" id="KW-1133">Transmembrane helix</keyword>